<dbReference type="GO" id="GO:0003735">
    <property type="term" value="F:structural constituent of ribosome"/>
    <property type="evidence" value="ECO:0007669"/>
    <property type="project" value="InterPro"/>
</dbReference>
<dbReference type="GO" id="GO:0005840">
    <property type="term" value="C:ribosome"/>
    <property type="evidence" value="ECO:0007669"/>
    <property type="project" value="UniProtKB-KW"/>
</dbReference>
<dbReference type="Proteomes" id="UP000275078">
    <property type="component" value="Unassembled WGS sequence"/>
</dbReference>
<evidence type="ECO:0000313" key="4">
    <source>
        <dbReference type="EMBL" id="RPA79152.1"/>
    </source>
</evidence>
<gene>
    <name evidence="4" type="ORF">BJ508DRAFT_416092</name>
</gene>
<dbReference type="OrthoDB" id="274752at2759"/>
<evidence type="ECO:0000256" key="2">
    <source>
        <dbReference type="ARBA" id="ARBA00022980"/>
    </source>
</evidence>
<sequence length="213" mass="23942">MRELTGVVVRAHKCAKTIRVRVAKQVWNKRVRKNFTVPEYHLAHDGAEACVPGDVVRIVNGLRTSRTKRAIVSAIVSPFGTSEPRKPIQTIEEWAQARLAKRVERGKVHPAKLGYKPEIEGEGPEADKAREARRMWEERKAKEEEEVKSQWWRRGFGVTKPSAELGIKNIQGIKVDFEKVVEKIKAGEIKFKSRKAVPVVAETTGQKSATASA</sequence>
<dbReference type="Pfam" id="PF00366">
    <property type="entry name" value="Ribosomal_S17"/>
    <property type="match status" value="1"/>
</dbReference>
<evidence type="ECO:0000256" key="1">
    <source>
        <dbReference type="ARBA" id="ARBA00010254"/>
    </source>
</evidence>
<dbReference type="AlphaFoldDB" id="A0A3N4HZ83"/>
<dbReference type="STRING" id="1160509.A0A3N4HZ83"/>
<dbReference type="InterPro" id="IPR012340">
    <property type="entry name" value="NA-bd_OB-fold"/>
</dbReference>
<proteinExistence type="inferred from homology"/>
<dbReference type="GO" id="GO:0006412">
    <property type="term" value="P:translation"/>
    <property type="evidence" value="ECO:0007669"/>
    <property type="project" value="InterPro"/>
</dbReference>
<organism evidence="4 5">
    <name type="scientific">Ascobolus immersus RN42</name>
    <dbReference type="NCBI Taxonomy" id="1160509"/>
    <lineage>
        <taxon>Eukaryota</taxon>
        <taxon>Fungi</taxon>
        <taxon>Dikarya</taxon>
        <taxon>Ascomycota</taxon>
        <taxon>Pezizomycotina</taxon>
        <taxon>Pezizomycetes</taxon>
        <taxon>Pezizales</taxon>
        <taxon>Ascobolaceae</taxon>
        <taxon>Ascobolus</taxon>
    </lineage>
</organism>
<accession>A0A3N4HZ83</accession>
<comment type="similarity">
    <text evidence="1">Belongs to the universal ribosomal protein uS17 family.</text>
</comment>
<evidence type="ECO:0000313" key="5">
    <source>
        <dbReference type="Proteomes" id="UP000275078"/>
    </source>
</evidence>
<dbReference type="EMBL" id="ML119702">
    <property type="protein sequence ID" value="RPA79152.1"/>
    <property type="molecule type" value="Genomic_DNA"/>
</dbReference>
<dbReference type="GO" id="GO:1990904">
    <property type="term" value="C:ribonucleoprotein complex"/>
    <property type="evidence" value="ECO:0007669"/>
    <property type="project" value="UniProtKB-KW"/>
</dbReference>
<evidence type="ECO:0008006" key="6">
    <source>
        <dbReference type="Google" id="ProtNLM"/>
    </source>
</evidence>
<keyword evidence="3" id="KW-0687">Ribonucleoprotein</keyword>
<keyword evidence="5" id="KW-1185">Reference proteome</keyword>
<protein>
    <recommendedName>
        <fullName evidence="6">Nucleic acid-binding protein</fullName>
    </recommendedName>
</protein>
<dbReference type="InterPro" id="IPR000266">
    <property type="entry name" value="Ribosomal_uS17"/>
</dbReference>
<reference evidence="4 5" key="1">
    <citation type="journal article" date="2018" name="Nat. Ecol. Evol.">
        <title>Pezizomycetes genomes reveal the molecular basis of ectomycorrhizal truffle lifestyle.</title>
        <authorList>
            <person name="Murat C."/>
            <person name="Payen T."/>
            <person name="Noel B."/>
            <person name="Kuo A."/>
            <person name="Morin E."/>
            <person name="Chen J."/>
            <person name="Kohler A."/>
            <person name="Krizsan K."/>
            <person name="Balestrini R."/>
            <person name="Da Silva C."/>
            <person name="Montanini B."/>
            <person name="Hainaut M."/>
            <person name="Levati E."/>
            <person name="Barry K.W."/>
            <person name="Belfiori B."/>
            <person name="Cichocki N."/>
            <person name="Clum A."/>
            <person name="Dockter R.B."/>
            <person name="Fauchery L."/>
            <person name="Guy J."/>
            <person name="Iotti M."/>
            <person name="Le Tacon F."/>
            <person name="Lindquist E.A."/>
            <person name="Lipzen A."/>
            <person name="Malagnac F."/>
            <person name="Mello A."/>
            <person name="Molinier V."/>
            <person name="Miyauchi S."/>
            <person name="Poulain J."/>
            <person name="Riccioni C."/>
            <person name="Rubini A."/>
            <person name="Sitrit Y."/>
            <person name="Splivallo R."/>
            <person name="Traeger S."/>
            <person name="Wang M."/>
            <person name="Zifcakova L."/>
            <person name="Wipf D."/>
            <person name="Zambonelli A."/>
            <person name="Paolocci F."/>
            <person name="Nowrousian M."/>
            <person name="Ottonello S."/>
            <person name="Baldrian P."/>
            <person name="Spatafora J.W."/>
            <person name="Henrissat B."/>
            <person name="Nagy L.G."/>
            <person name="Aury J.M."/>
            <person name="Wincker P."/>
            <person name="Grigoriev I.V."/>
            <person name="Bonfante P."/>
            <person name="Martin F.M."/>
        </authorList>
    </citation>
    <scope>NUCLEOTIDE SEQUENCE [LARGE SCALE GENOMIC DNA]</scope>
    <source>
        <strain evidence="4 5">RN42</strain>
    </source>
</reference>
<keyword evidence="2" id="KW-0689">Ribosomal protein</keyword>
<dbReference type="Gene3D" id="2.40.50.140">
    <property type="entry name" value="Nucleic acid-binding proteins"/>
    <property type="match status" value="1"/>
</dbReference>
<name>A0A3N4HZ83_ASCIM</name>
<evidence type="ECO:0000256" key="3">
    <source>
        <dbReference type="ARBA" id="ARBA00023274"/>
    </source>
</evidence>
<dbReference type="SUPFAM" id="SSF50249">
    <property type="entry name" value="Nucleic acid-binding proteins"/>
    <property type="match status" value="1"/>
</dbReference>